<dbReference type="InParanoid" id="A0A0P0WZ00"/>
<reference evidence="3" key="1">
    <citation type="journal article" date="2005" name="Nature">
        <title>The map-based sequence of the rice genome.</title>
        <authorList>
            <consortium name="International rice genome sequencing project (IRGSP)"/>
            <person name="Matsumoto T."/>
            <person name="Wu J."/>
            <person name="Kanamori H."/>
            <person name="Katayose Y."/>
            <person name="Fujisawa M."/>
            <person name="Namiki N."/>
            <person name="Mizuno H."/>
            <person name="Yamamoto K."/>
            <person name="Antonio B.A."/>
            <person name="Baba T."/>
            <person name="Sakata K."/>
            <person name="Nagamura Y."/>
            <person name="Aoki H."/>
            <person name="Arikawa K."/>
            <person name="Arita K."/>
            <person name="Bito T."/>
            <person name="Chiden Y."/>
            <person name="Fujitsuka N."/>
            <person name="Fukunaka R."/>
            <person name="Hamada M."/>
            <person name="Harada C."/>
            <person name="Hayashi A."/>
            <person name="Hijishita S."/>
            <person name="Honda M."/>
            <person name="Hosokawa S."/>
            <person name="Ichikawa Y."/>
            <person name="Idonuma A."/>
            <person name="Iijima M."/>
            <person name="Ikeda M."/>
            <person name="Ikeno M."/>
            <person name="Ito K."/>
            <person name="Ito S."/>
            <person name="Ito T."/>
            <person name="Ito Y."/>
            <person name="Ito Y."/>
            <person name="Iwabuchi A."/>
            <person name="Kamiya K."/>
            <person name="Karasawa W."/>
            <person name="Kurita K."/>
            <person name="Katagiri S."/>
            <person name="Kikuta A."/>
            <person name="Kobayashi H."/>
            <person name="Kobayashi N."/>
            <person name="Machita K."/>
            <person name="Maehara T."/>
            <person name="Masukawa M."/>
            <person name="Mizubayashi T."/>
            <person name="Mukai Y."/>
            <person name="Nagasaki H."/>
            <person name="Nagata Y."/>
            <person name="Naito S."/>
            <person name="Nakashima M."/>
            <person name="Nakama Y."/>
            <person name="Nakamichi Y."/>
            <person name="Nakamura M."/>
            <person name="Meguro A."/>
            <person name="Negishi M."/>
            <person name="Ohta I."/>
            <person name="Ohta T."/>
            <person name="Okamoto M."/>
            <person name="Ono N."/>
            <person name="Saji S."/>
            <person name="Sakaguchi M."/>
            <person name="Sakai K."/>
            <person name="Shibata M."/>
            <person name="Shimokawa T."/>
            <person name="Song J."/>
            <person name="Takazaki Y."/>
            <person name="Terasawa K."/>
            <person name="Tsugane M."/>
            <person name="Tsuji K."/>
            <person name="Ueda S."/>
            <person name="Waki K."/>
            <person name="Yamagata H."/>
            <person name="Yamamoto M."/>
            <person name="Yamamoto S."/>
            <person name="Yamane H."/>
            <person name="Yoshiki S."/>
            <person name="Yoshihara R."/>
            <person name="Yukawa K."/>
            <person name="Zhong H."/>
            <person name="Yano M."/>
            <person name="Yuan Q."/>
            <person name="Ouyang S."/>
            <person name="Liu J."/>
            <person name="Jones K.M."/>
            <person name="Gansberger K."/>
            <person name="Moffat K."/>
            <person name="Hill J."/>
            <person name="Bera J."/>
            <person name="Fadrosh D."/>
            <person name="Jin S."/>
            <person name="Johri S."/>
            <person name="Kim M."/>
            <person name="Overton L."/>
            <person name="Reardon M."/>
            <person name="Tsitrin T."/>
            <person name="Vuong H."/>
            <person name="Weaver B."/>
            <person name="Ciecko A."/>
            <person name="Tallon L."/>
            <person name="Jackson J."/>
            <person name="Pai G."/>
            <person name="Aken S.V."/>
            <person name="Utterback T."/>
            <person name="Reidmuller S."/>
            <person name="Feldblyum T."/>
            <person name="Hsiao J."/>
            <person name="Zismann V."/>
            <person name="Iobst S."/>
            <person name="de Vazeille A.R."/>
            <person name="Buell C.R."/>
            <person name="Ying K."/>
            <person name="Li Y."/>
            <person name="Lu T."/>
            <person name="Huang Y."/>
            <person name="Zhao Q."/>
            <person name="Feng Q."/>
            <person name="Zhang L."/>
            <person name="Zhu J."/>
            <person name="Weng Q."/>
            <person name="Mu J."/>
            <person name="Lu Y."/>
            <person name="Fan D."/>
            <person name="Liu Y."/>
            <person name="Guan J."/>
            <person name="Zhang Y."/>
            <person name="Yu S."/>
            <person name="Liu X."/>
            <person name="Zhang Y."/>
            <person name="Hong G."/>
            <person name="Han B."/>
            <person name="Choisne N."/>
            <person name="Demange N."/>
            <person name="Orjeda G."/>
            <person name="Samain S."/>
            <person name="Cattolico L."/>
            <person name="Pelletier E."/>
            <person name="Couloux A."/>
            <person name="Segurens B."/>
            <person name="Wincker P."/>
            <person name="D'Hont A."/>
            <person name="Scarpelli C."/>
            <person name="Weissenbach J."/>
            <person name="Salanoubat M."/>
            <person name="Quetier F."/>
            <person name="Yu Y."/>
            <person name="Kim H.R."/>
            <person name="Rambo T."/>
            <person name="Currie J."/>
            <person name="Collura K."/>
            <person name="Luo M."/>
            <person name="Yang T."/>
            <person name="Ammiraju J.S.S."/>
            <person name="Engler F."/>
            <person name="Soderlund C."/>
            <person name="Wing R.A."/>
            <person name="Palmer L.E."/>
            <person name="de la Bastide M."/>
            <person name="Spiegel L."/>
            <person name="Nascimento L."/>
            <person name="Zutavern T."/>
            <person name="O'Shaughnessy A."/>
            <person name="Dike S."/>
            <person name="Dedhia N."/>
            <person name="Preston R."/>
            <person name="Balija V."/>
            <person name="McCombie W.R."/>
            <person name="Chow T."/>
            <person name="Chen H."/>
            <person name="Chung M."/>
            <person name="Chen C."/>
            <person name="Shaw J."/>
            <person name="Wu H."/>
            <person name="Hsiao K."/>
            <person name="Chao Y."/>
            <person name="Chu M."/>
            <person name="Cheng C."/>
            <person name="Hour A."/>
            <person name="Lee P."/>
            <person name="Lin S."/>
            <person name="Lin Y."/>
            <person name="Liou J."/>
            <person name="Liu S."/>
            <person name="Hsing Y."/>
            <person name="Raghuvanshi S."/>
            <person name="Mohanty A."/>
            <person name="Bharti A.K."/>
            <person name="Gaur A."/>
            <person name="Gupta V."/>
            <person name="Kumar D."/>
            <person name="Ravi V."/>
            <person name="Vij S."/>
            <person name="Kapur A."/>
            <person name="Khurana P."/>
            <person name="Khurana P."/>
            <person name="Khurana J.P."/>
            <person name="Tyagi A.K."/>
            <person name="Gaikwad K."/>
            <person name="Singh A."/>
            <person name="Dalal V."/>
            <person name="Srivastava S."/>
            <person name="Dixit A."/>
            <person name="Pal A.K."/>
            <person name="Ghazi I.A."/>
            <person name="Yadav M."/>
            <person name="Pandit A."/>
            <person name="Bhargava A."/>
            <person name="Sureshbabu K."/>
            <person name="Batra K."/>
            <person name="Sharma T.R."/>
            <person name="Mohapatra T."/>
            <person name="Singh N.K."/>
            <person name="Messing J."/>
            <person name="Nelson A.B."/>
            <person name="Fuks G."/>
            <person name="Kavchok S."/>
            <person name="Keizer G."/>
            <person name="Linton E."/>
            <person name="Llaca V."/>
            <person name="Song R."/>
            <person name="Tanyolac B."/>
            <person name="Young S."/>
            <person name="Ho-Il K."/>
            <person name="Hahn J.H."/>
            <person name="Sangsakoo G."/>
            <person name="Vanavichit A."/>
            <person name="de Mattos Luiz.A.T."/>
            <person name="Zimmer P.D."/>
            <person name="Malone G."/>
            <person name="Dellagostin O."/>
            <person name="de Oliveira A.C."/>
            <person name="Bevan M."/>
            <person name="Bancroft I."/>
            <person name="Minx P."/>
            <person name="Cordum H."/>
            <person name="Wilson R."/>
            <person name="Cheng Z."/>
            <person name="Jin W."/>
            <person name="Jiang J."/>
            <person name="Leong S.A."/>
            <person name="Iwama H."/>
            <person name="Gojobori T."/>
            <person name="Itoh T."/>
            <person name="Niimura Y."/>
            <person name="Fujii Y."/>
            <person name="Habara T."/>
            <person name="Sakai H."/>
            <person name="Sato Y."/>
            <person name="Wilson G."/>
            <person name="Kumar K."/>
            <person name="McCouch S."/>
            <person name="Juretic N."/>
            <person name="Hoen D."/>
            <person name="Wright S."/>
            <person name="Bruskiewich R."/>
            <person name="Bureau T."/>
            <person name="Miyao A."/>
            <person name="Hirochika H."/>
            <person name="Nishikawa T."/>
            <person name="Kadowaki K."/>
            <person name="Sugiura M."/>
            <person name="Burr B."/>
            <person name="Sasaki T."/>
        </authorList>
    </citation>
    <scope>NUCLEOTIDE SEQUENCE [LARGE SCALE GENOMIC DNA]</scope>
    <source>
        <strain evidence="3">cv. Nipponbare</strain>
    </source>
</reference>
<reference evidence="2 3" key="2">
    <citation type="journal article" date="2013" name="Plant Cell Physiol.">
        <title>Rice Annotation Project Database (RAP-DB): an integrative and interactive database for rice genomics.</title>
        <authorList>
            <person name="Sakai H."/>
            <person name="Lee S.S."/>
            <person name="Tanaka T."/>
            <person name="Numa H."/>
            <person name="Kim J."/>
            <person name="Kawahara Y."/>
            <person name="Wakimoto H."/>
            <person name="Yang C.C."/>
            <person name="Iwamoto M."/>
            <person name="Abe T."/>
            <person name="Yamada Y."/>
            <person name="Muto A."/>
            <person name="Inokuchi H."/>
            <person name="Ikemura T."/>
            <person name="Matsumoto T."/>
            <person name="Sasaki T."/>
            <person name="Itoh T."/>
        </authorList>
    </citation>
    <scope>NUCLEOTIDE SEQUENCE [LARGE SCALE GENOMIC DNA]</scope>
    <source>
        <strain evidence="3">cv. Nipponbare</strain>
    </source>
</reference>
<gene>
    <name evidence="2" type="ordered locus">Os06g0607750</name>
    <name evidence="2" type="ORF">OSNPB_060607750</name>
</gene>
<dbReference type="Gramene" id="Os06t0607750-00">
    <property type="protein sequence ID" value="Os06t0607750-00"/>
    <property type="gene ID" value="Os06g0607750"/>
</dbReference>
<feature type="compositionally biased region" description="Low complexity" evidence="1">
    <location>
        <begin position="54"/>
        <end position="65"/>
    </location>
</feature>
<evidence type="ECO:0000313" key="2">
    <source>
        <dbReference type="EMBL" id="BAS98543.1"/>
    </source>
</evidence>
<protein>
    <submittedName>
        <fullName evidence="2">Os06g0607750 protein</fullName>
    </submittedName>
</protein>
<dbReference type="AlphaFoldDB" id="A0A0P0WZ00"/>
<reference evidence="2 3" key="3">
    <citation type="journal article" date="2013" name="Rice">
        <title>Improvement of the Oryza sativa Nipponbare reference genome using next generation sequence and optical map data.</title>
        <authorList>
            <person name="Kawahara Y."/>
            <person name="de la Bastide M."/>
            <person name="Hamilton J.P."/>
            <person name="Kanamori H."/>
            <person name="McCombie W.R."/>
            <person name="Ouyang S."/>
            <person name="Schwartz D.C."/>
            <person name="Tanaka T."/>
            <person name="Wu J."/>
            <person name="Zhou S."/>
            <person name="Childs K.L."/>
            <person name="Davidson R.M."/>
            <person name="Lin H."/>
            <person name="Quesada-Ocampo L."/>
            <person name="Vaillancourt B."/>
            <person name="Sakai H."/>
            <person name="Lee S.S."/>
            <person name="Kim J."/>
            <person name="Numa H."/>
            <person name="Itoh T."/>
            <person name="Buell C.R."/>
            <person name="Matsumoto T."/>
        </authorList>
    </citation>
    <scope>NUCLEOTIDE SEQUENCE [LARGE SCALE GENOMIC DNA]</scope>
    <source>
        <strain evidence="3">cv. Nipponbare</strain>
    </source>
</reference>
<dbReference type="Proteomes" id="UP000059680">
    <property type="component" value="Chromosome 6"/>
</dbReference>
<accession>A0A0P0WZ00</accession>
<keyword evidence="3" id="KW-1185">Reference proteome</keyword>
<proteinExistence type="predicted"/>
<feature type="region of interest" description="Disordered" evidence="1">
    <location>
        <begin position="36"/>
        <end position="66"/>
    </location>
</feature>
<dbReference type="EMBL" id="AP014962">
    <property type="protein sequence ID" value="BAS98543.1"/>
    <property type="molecule type" value="Genomic_DNA"/>
</dbReference>
<evidence type="ECO:0000256" key="1">
    <source>
        <dbReference type="SAM" id="MobiDB-lite"/>
    </source>
</evidence>
<sequence>MAWPSATSSSLSNMWNIRLEGWWMVVITVRRAADLARRRSTTRSFAADVESRPEVGSSRSSSDGSTRISYPMLVRFLSPPDTPRTNAPPILVCRHLQNLAQL</sequence>
<organism evidence="2 3">
    <name type="scientific">Oryza sativa subsp. japonica</name>
    <name type="common">Rice</name>
    <dbReference type="NCBI Taxonomy" id="39947"/>
    <lineage>
        <taxon>Eukaryota</taxon>
        <taxon>Viridiplantae</taxon>
        <taxon>Streptophyta</taxon>
        <taxon>Embryophyta</taxon>
        <taxon>Tracheophyta</taxon>
        <taxon>Spermatophyta</taxon>
        <taxon>Magnoliopsida</taxon>
        <taxon>Liliopsida</taxon>
        <taxon>Poales</taxon>
        <taxon>Poaceae</taxon>
        <taxon>BOP clade</taxon>
        <taxon>Oryzoideae</taxon>
        <taxon>Oryzeae</taxon>
        <taxon>Oryzinae</taxon>
        <taxon>Oryza</taxon>
        <taxon>Oryza sativa</taxon>
    </lineage>
</organism>
<evidence type="ECO:0000313" key="3">
    <source>
        <dbReference type="Proteomes" id="UP000059680"/>
    </source>
</evidence>
<dbReference type="PaxDb" id="39947-A0A0P0WZ00"/>
<name>A0A0P0WZ00_ORYSJ</name>